<reference evidence="1 2" key="1">
    <citation type="submission" date="2015-09" db="EMBL/GenBank/DDBJ databases">
        <title>Sorangium comparison.</title>
        <authorList>
            <person name="Zaburannyi N."/>
            <person name="Bunk B."/>
            <person name="Overmann J."/>
            <person name="Mueller R."/>
        </authorList>
    </citation>
    <scope>NUCLEOTIDE SEQUENCE [LARGE SCALE GENOMIC DNA]</scope>
    <source>
        <strain evidence="1 2">So ceGT47</strain>
    </source>
</reference>
<proteinExistence type="predicted"/>
<dbReference type="PANTHER" id="PTHR35580">
    <property type="entry name" value="CELL SURFACE GLYCOPROTEIN (S-LAYER PROTEIN)-LIKE PROTEIN"/>
    <property type="match status" value="1"/>
</dbReference>
<dbReference type="OrthoDB" id="5491326at2"/>
<dbReference type="PANTHER" id="PTHR35580:SF1">
    <property type="entry name" value="PHYTASE-LIKE DOMAIN-CONTAINING PROTEIN"/>
    <property type="match status" value="1"/>
</dbReference>
<organism evidence="1 2">
    <name type="scientific">Sorangium cellulosum</name>
    <name type="common">Polyangium cellulosum</name>
    <dbReference type="NCBI Taxonomy" id="56"/>
    <lineage>
        <taxon>Bacteria</taxon>
        <taxon>Pseudomonadati</taxon>
        <taxon>Myxococcota</taxon>
        <taxon>Polyangia</taxon>
        <taxon>Polyangiales</taxon>
        <taxon>Polyangiaceae</taxon>
        <taxon>Sorangium</taxon>
    </lineage>
</organism>
<dbReference type="PROSITE" id="PS51257">
    <property type="entry name" value="PROKAR_LIPOPROTEIN"/>
    <property type="match status" value="1"/>
</dbReference>
<name>A0A4P2Q4N4_SORCE</name>
<accession>A0A4P2Q4N4</accession>
<protein>
    <submittedName>
        <fullName evidence="1">Uncharacterized protein</fullName>
    </submittedName>
</protein>
<dbReference type="Proteomes" id="UP000295781">
    <property type="component" value="Chromosome"/>
</dbReference>
<sequence>MARLRFERRLLLSSALIAAGGAGCAEIAGLRYIDEQGAGGGSFSGPGYTCQWALSFGDAETTLGGIAADGDGTLWLAGGFKGDIAVAGGAPLTAGGAGTDVFVAHLARDGNHLFSERFGNAANDAATRAHQATAIAVGEIGVYVAGDFTGSLSFGADCPLPAHAGGGALFVAKLDRRDPGGHAACATHGENGRDTARAVAVDGDRVVVLTSLQGGARMGLSSFDGQTLTRPCHGAFPGLDGGRLSPRGLRVSAGEAFVIAEFQGRIELGFSSPRDALPPGGAPAMGVDSFLASFPAAWICDGSSDGGGRLRHRHYSSLPGDQRASAVALRDGGVVLGGSFDGEIDVSGEPGGRLVSSGGDGFLAHLDGEGGLRWARQLGGAADQSVAFVEADSAGDVVVAGHFQERMTVGDGAELAGAADEDIYLARLGGEDGAIAWLGGLGGPEGQRLQALAVSGTDLFLAGRSDADFELLNCPVEAGGGQLFVAKLSISSR</sequence>
<dbReference type="AlphaFoldDB" id="A0A4P2Q4N4"/>
<dbReference type="RefSeq" id="WP_129349570.1">
    <property type="nucleotide sequence ID" value="NZ_CP012670.1"/>
</dbReference>
<evidence type="ECO:0000313" key="1">
    <source>
        <dbReference type="EMBL" id="AUX23996.1"/>
    </source>
</evidence>
<dbReference type="InterPro" id="IPR052918">
    <property type="entry name" value="Motility_Chemotaxis_Reg"/>
</dbReference>
<evidence type="ECO:0000313" key="2">
    <source>
        <dbReference type="Proteomes" id="UP000295781"/>
    </source>
</evidence>
<dbReference type="EMBL" id="CP012670">
    <property type="protein sequence ID" value="AUX23996.1"/>
    <property type="molecule type" value="Genomic_DNA"/>
</dbReference>
<gene>
    <name evidence="1" type="ORF">SOCEGT47_045270</name>
</gene>